<dbReference type="KEGG" id="nmus:H7A79_1585"/>
<dbReference type="EMBL" id="CP060414">
    <property type="protein sequence ID" value="QNT60165.1"/>
    <property type="molecule type" value="Genomic_DNA"/>
</dbReference>
<comment type="function">
    <text evidence="1">Required for efficient ubiquinone (coenzyme Q) biosynthesis. UbiK is probably an accessory factor of Ubi enzymes and facilitates ubiquinone biosynthesis by acting as an assembly factor, a targeting factor, or both.</text>
</comment>
<dbReference type="PANTHER" id="PTHR38040:SF1">
    <property type="entry name" value="UBIQUINONE BIOSYNTHESIS ACCESSORY FACTOR UBIK"/>
    <property type="match status" value="1"/>
</dbReference>
<protein>
    <recommendedName>
        <fullName evidence="1">Ubiquinone biosynthesis accessory factor UbiK</fullName>
    </recommendedName>
</protein>
<evidence type="ECO:0000313" key="3">
    <source>
        <dbReference type="EMBL" id="QNT60165.1"/>
    </source>
</evidence>
<evidence type="ECO:0000313" key="4">
    <source>
        <dbReference type="Proteomes" id="UP000516412"/>
    </source>
</evidence>
<keyword evidence="1" id="KW-0963">Cytoplasm</keyword>
<gene>
    <name evidence="1" type="primary">ubiK</name>
    <name evidence="3" type="ORF">H7A79_1585</name>
</gene>
<dbReference type="Proteomes" id="UP000516412">
    <property type="component" value="Chromosome"/>
</dbReference>
<dbReference type="AlphaFoldDB" id="A0A7H1MEV0"/>
<keyword evidence="1" id="KW-0831">Ubiquinone biosynthesis</keyword>
<dbReference type="GO" id="GO:0006744">
    <property type="term" value="P:ubiquinone biosynthetic process"/>
    <property type="evidence" value="ECO:0007669"/>
    <property type="project" value="UniProtKB-UniRule"/>
</dbReference>
<comment type="subcellular location">
    <subcellularLocation>
        <location evidence="1">Cytoplasm</location>
    </subcellularLocation>
</comment>
<dbReference type="InterPro" id="IPR007475">
    <property type="entry name" value="UbiK"/>
</dbReference>
<dbReference type="PANTHER" id="PTHR38040">
    <property type="entry name" value="UBIQUINONE BIOSYNTHESIS ACCESSORY FACTOR UBIK"/>
    <property type="match status" value="1"/>
</dbReference>
<proteinExistence type="inferred from homology"/>
<evidence type="ECO:0000256" key="1">
    <source>
        <dbReference type="HAMAP-Rule" id="MF_02216"/>
    </source>
</evidence>
<name>A0A7H1MEV0_9NEIS</name>
<dbReference type="Pfam" id="PF04380">
    <property type="entry name" value="BMFP"/>
    <property type="match status" value="1"/>
</dbReference>
<reference evidence="3" key="1">
    <citation type="submission" date="2024-06" db="EMBL/GenBank/DDBJ databases">
        <title>Complete Genome Sequence of mouse commensal type strain Neisseria musculi.</title>
        <authorList>
            <person name="Thapa E."/>
            <person name="Aluvathingal J."/>
            <person name="Nadendla S."/>
            <person name="Mehta A."/>
            <person name="Tettelin H."/>
            <person name="Weyand N.J."/>
        </authorList>
    </citation>
    <scope>NUCLEOTIDE SEQUENCE</scope>
    <source>
        <strain evidence="3">NW831</strain>
    </source>
</reference>
<evidence type="ECO:0000256" key="2">
    <source>
        <dbReference type="SAM" id="MobiDB-lite"/>
    </source>
</evidence>
<dbReference type="UniPathway" id="UPA00232"/>
<feature type="region of interest" description="Disordered" evidence="2">
    <location>
        <begin position="72"/>
        <end position="91"/>
    </location>
</feature>
<sequence>MIGKRIFEELSAKVGETIANSPAKDVEKNVKALLGSAFNRMDLVTREEFDIQQQVLIKTRTKLAELEARLAKLESSDAEPQNTAEASGQTE</sequence>
<feature type="compositionally biased region" description="Polar residues" evidence="2">
    <location>
        <begin position="78"/>
        <end position="91"/>
    </location>
</feature>
<comment type="similarity">
    <text evidence="1">Belongs to the UbiK family.</text>
</comment>
<organism evidence="3 4">
    <name type="scientific">Neisseria musculi</name>
    <dbReference type="NCBI Taxonomy" id="1815583"/>
    <lineage>
        <taxon>Bacteria</taxon>
        <taxon>Pseudomonadati</taxon>
        <taxon>Pseudomonadota</taxon>
        <taxon>Betaproteobacteria</taxon>
        <taxon>Neisseriales</taxon>
        <taxon>Neisseriaceae</taxon>
        <taxon>Neisseria</taxon>
    </lineage>
</organism>
<comment type="pathway">
    <text evidence="1">Cofactor biosynthesis; ubiquinone biosynthesis.</text>
</comment>
<accession>A0A7H1MEV0</accession>
<dbReference type="HAMAP" id="MF_02216">
    <property type="entry name" value="UbiK"/>
    <property type="match status" value="1"/>
</dbReference>
<dbReference type="GO" id="GO:0005737">
    <property type="term" value="C:cytoplasm"/>
    <property type="evidence" value="ECO:0007669"/>
    <property type="project" value="UniProtKB-SubCell"/>
</dbReference>
<dbReference type="RefSeq" id="WP_186999954.1">
    <property type="nucleotide sequence ID" value="NZ_CP060414.2"/>
</dbReference>
<keyword evidence="4" id="KW-1185">Reference proteome</keyword>